<reference evidence="2" key="1">
    <citation type="submission" date="2022-08" db="EMBL/GenBank/DDBJ databases">
        <authorList>
            <person name="Kallberg Y."/>
            <person name="Tangrot J."/>
            <person name="Rosling A."/>
        </authorList>
    </citation>
    <scope>NUCLEOTIDE SEQUENCE</scope>
    <source>
        <strain evidence="2">Wild A</strain>
    </source>
</reference>
<gene>
    <name evidence="2" type="ORF">FWILDA_LOCUS14865</name>
</gene>
<dbReference type="AlphaFoldDB" id="A0A9W4T2Z1"/>
<proteinExistence type="predicted"/>
<dbReference type="EMBL" id="CAMKVN010007028">
    <property type="protein sequence ID" value="CAI2191017.1"/>
    <property type="molecule type" value="Genomic_DNA"/>
</dbReference>
<evidence type="ECO:0000313" key="3">
    <source>
        <dbReference type="Proteomes" id="UP001153678"/>
    </source>
</evidence>
<feature type="compositionally biased region" description="Basic and acidic residues" evidence="1">
    <location>
        <begin position="16"/>
        <end position="26"/>
    </location>
</feature>
<name>A0A9W4T2Z1_9GLOM</name>
<evidence type="ECO:0000256" key="1">
    <source>
        <dbReference type="SAM" id="MobiDB-lite"/>
    </source>
</evidence>
<dbReference type="OrthoDB" id="2442064at2759"/>
<protein>
    <submittedName>
        <fullName evidence="2">11407_t:CDS:1</fullName>
    </submittedName>
</protein>
<sequence>MDETVDKRVNSTFQVSKKEGESRSGDGKGSGPDIYSVWPRREANRATNYNKNHMGRCSPPLDNIYNEKGVLQGNGASRPEKIFFQNANYLGKLNYDDGTENA</sequence>
<comment type="caution">
    <text evidence="2">The sequence shown here is derived from an EMBL/GenBank/DDBJ whole genome shotgun (WGS) entry which is preliminary data.</text>
</comment>
<keyword evidence="3" id="KW-1185">Reference proteome</keyword>
<evidence type="ECO:0000313" key="2">
    <source>
        <dbReference type="EMBL" id="CAI2191017.1"/>
    </source>
</evidence>
<dbReference type="Proteomes" id="UP001153678">
    <property type="component" value="Unassembled WGS sequence"/>
</dbReference>
<feature type="region of interest" description="Disordered" evidence="1">
    <location>
        <begin position="1"/>
        <end position="39"/>
    </location>
</feature>
<organism evidence="2 3">
    <name type="scientific">Funneliformis geosporum</name>
    <dbReference type="NCBI Taxonomy" id="1117311"/>
    <lineage>
        <taxon>Eukaryota</taxon>
        <taxon>Fungi</taxon>
        <taxon>Fungi incertae sedis</taxon>
        <taxon>Mucoromycota</taxon>
        <taxon>Glomeromycotina</taxon>
        <taxon>Glomeromycetes</taxon>
        <taxon>Glomerales</taxon>
        <taxon>Glomeraceae</taxon>
        <taxon>Funneliformis</taxon>
    </lineage>
</organism>
<accession>A0A9W4T2Z1</accession>